<comment type="caution">
    <text evidence="2">The sequence shown here is derived from an EMBL/GenBank/DDBJ whole genome shotgun (WGS) entry which is preliminary data.</text>
</comment>
<dbReference type="Proteomes" id="UP001187415">
    <property type="component" value="Unassembled WGS sequence"/>
</dbReference>
<organism evidence="2 3">
    <name type="scientific">Channa striata</name>
    <name type="common">Snakehead murrel</name>
    <name type="synonym">Ophicephalus striatus</name>
    <dbReference type="NCBI Taxonomy" id="64152"/>
    <lineage>
        <taxon>Eukaryota</taxon>
        <taxon>Metazoa</taxon>
        <taxon>Chordata</taxon>
        <taxon>Craniata</taxon>
        <taxon>Vertebrata</taxon>
        <taxon>Euteleostomi</taxon>
        <taxon>Actinopterygii</taxon>
        <taxon>Neopterygii</taxon>
        <taxon>Teleostei</taxon>
        <taxon>Neoteleostei</taxon>
        <taxon>Acanthomorphata</taxon>
        <taxon>Anabantaria</taxon>
        <taxon>Anabantiformes</taxon>
        <taxon>Channoidei</taxon>
        <taxon>Channidae</taxon>
        <taxon>Channa</taxon>
    </lineage>
</organism>
<name>A0AA88NDL2_CHASR</name>
<evidence type="ECO:0000313" key="2">
    <source>
        <dbReference type="EMBL" id="KAK2856592.1"/>
    </source>
</evidence>
<dbReference type="AlphaFoldDB" id="A0AA88NDL2"/>
<keyword evidence="3" id="KW-1185">Reference proteome</keyword>
<dbReference type="EMBL" id="JAUPFM010000003">
    <property type="protein sequence ID" value="KAK2856592.1"/>
    <property type="molecule type" value="Genomic_DNA"/>
</dbReference>
<evidence type="ECO:0000256" key="1">
    <source>
        <dbReference type="SAM" id="MobiDB-lite"/>
    </source>
</evidence>
<evidence type="ECO:0000313" key="3">
    <source>
        <dbReference type="Proteomes" id="UP001187415"/>
    </source>
</evidence>
<accession>A0AA88NDL2</accession>
<protein>
    <submittedName>
        <fullName evidence="2">Uncharacterized protein</fullName>
    </submittedName>
</protein>
<proteinExistence type="predicted"/>
<feature type="region of interest" description="Disordered" evidence="1">
    <location>
        <begin position="16"/>
        <end position="39"/>
    </location>
</feature>
<reference evidence="2" key="1">
    <citation type="submission" date="2023-07" db="EMBL/GenBank/DDBJ databases">
        <title>Chromosome-level Genome Assembly of Striped Snakehead (Channa striata).</title>
        <authorList>
            <person name="Liu H."/>
        </authorList>
    </citation>
    <scope>NUCLEOTIDE SEQUENCE</scope>
    <source>
        <strain evidence="2">Gz</strain>
        <tissue evidence="2">Muscle</tissue>
    </source>
</reference>
<gene>
    <name evidence="2" type="ORF">Q5P01_005327</name>
</gene>
<sequence length="66" mass="6926">MRPLCRAAALRSSFSAASRVHGGRAHRQASARALPTAPPLDHTCPAPLAGSIFQTTKEDFSPITAV</sequence>